<dbReference type="Proteomes" id="UP000002247">
    <property type="component" value="Chromosome"/>
</dbReference>
<dbReference type="InterPro" id="IPR046826">
    <property type="entry name" value="PDH_N"/>
</dbReference>
<dbReference type="InterPro" id="IPR046825">
    <property type="entry name" value="PDH_C"/>
</dbReference>
<reference evidence="4 5" key="1">
    <citation type="journal article" date="2010" name="Stand. Genomic Sci.">
        <title>Complete genome sequence of Segniliparus rotundus type strain (CDC 1076).</title>
        <authorList>
            <person name="Sikorski J."/>
            <person name="Lapidus A."/>
            <person name="Copeland A."/>
            <person name="Misra M."/>
            <person name="Glavina Del Rio T."/>
            <person name="Nolan M."/>
            <person name="Lucas S."/>
            <person name="Chen F."/>
            <person name="Tice H."/>
            <person name="Cheng J.F."/>
            <person name="Jando M."/>
            <person name="Schneider S."/>
            <person name="Bruce D."/>
            <person name="Goodwin L."/>
            <person name="Pitluck S."/>
            <person name="Liolios K."/>
            <person name="Mikhailova N."/>
            <person name="Pati A."/>
            <person name="Ivanova N."/>
            <person name="Mavromatis K."/>
            <person name="Chen A."/>
            <person name="Palaniappan K."/>
            <person name="Chertkov O."/>
            <person name="Land M."/>
            <person name="Hauser L."/>
            <person name="Chang Y.J."/>
            <person name="Jeffries C.D."/>
            <person name="Brettin T."/>
            <person name="Detter J.C."/>
            <person name="Han C."/>
            <person name="Rohde M."/>
            <person name="Goker M."/>
            <person name="Bristow J."/>
            <person name="Eisen J.A."/>
            <person name="Markowitz V."/>
            <person name="Hugenholtz P."/>
            <person name="Kyrpides N.C."/>
            <person name="Klenk H.P."/>
        </authorList>
    </citation>
    <scope>NUCLEOTIDE SEQUENCE [LARGE SCALE GENOMIC DNA]</scope>
    <source>
        <strain evidence="5">ATCC BAA-972 / CDC 1076 / CIP 108378 / DSM 44985 / JCM 13578</strain>
    </source>
</reference>
<comment type="similarity">
    <text evidence="1">Belongs to the prephenate/arogenate dehydrogenase family.</text>
</comment>
<accession>D6ZCI2</accession>
<evidence type="ECO:0000256" key="2">
    <source>
        <dbReference type="ARBA" id="ARBA00023002"/>
    </source>
</evidence>
<dbReference type="PANTHER" id="PTHR21363">
    <property type="entry name" value="PREPHENATE DEHYDROGENASE"/>
    <property type="match status" value="1"/>
</dbReference>
<dbReference type="AlphaFoldDB" id="D6ZCI2"/>
<dbReference type="OrthoDB" id="9802008at2"/>
<dbReference type="GO" id="GO:0006571">
    <property type="term" value="P:tyrosine biosynthetic process"/>
    <property type="evidence" value="ECO:0007669"/>
    <property type="project" value="InterPro"/>
</dbReference>
<dbReference type="InterPro" id="IPR036291">
    <property type="entry name" value="NAD(P)-bd_dom_sf"/>
</dbReference>
<dbReference type="STRING" id="640132.Srot_0540"/>
<dbReference type="HOGENOM" id="CLU_055968_1_0_11"/>
<dbReference type="eggNOG" id="COG0287">
    <property type="taxonomic scope" value="Bacteria"/>
</dbReference>
<evidence type="ECO:0000256" key="1">
    <source>
        <dbReference type="ARBA" id="ARBA00007964"/>
    </source>
</evidence>
<keyword evidence="2" id="KW-0560">Oxidoreductase</keyword>
<dbReference type="InterPro" id="IPR003099">
    <property type="entry name" value="Prephen_DH"/>
</dbReference>
<dbReference type="Gene3D" id="3.40.50.720">
    <property type="entry name" value="NAD(P)-binding Rossmann-like Domain"/>
    <property type="match status" value="1"/>
</dbReference>
<dbReference type="KEGG" id="srt:Srot_0540"/>
<dbReference type="Pfam" id="PF02153">
    <property type="entry name" value="PDH_N"/>
    <property type="match status" value="1"/>
</dbReference>
<dbReference type="PANTHER" id="PTHR21363:SF0">
    <property type="entry name" value="PREPHENATE DEHYDROGENASE [NADP(+)]"/>
    <property type="match status" value="1"/>
</dbReference>
<dbReference type="PROSITE" id="PS51176">
    <property type="entry name" value="PDH_ADH"/>
    <property type="match status" value="1"/>
</dbReference>
<evidence type="ECO:0000313" key="5">
    <source>
        <dbReference type="Proteomes" id="UP000002247"/>
    </source>
</evidence>
<dbReference type="SUPFAM" id="SSF48179">
    <property type="entry name" value="6-phosphogluconate dehydrogenase C-terminal domain-like"/>
    <property type="match status" value="1"/>
</dbReference>
<gene>
    <name evidence="4" type="ordered locus">Srot_0540</name>
</gene>
<protein>
    <submittedName>
        <fullName evidence="4">Prephenate dehydrogenase</fullName>
    </submittedName>
</protein>
<evidence type="ECO:0000259" key="3">
    <source>
        <dbReference type="PROSITE" id="PS51176"/>
    </source>
</evidence>
<dbReference type="Gene3D" id="1.10.3660.10">
    <property type="entry name" value="6-phosphogluconate dehydrogenase C-terminal like domain"/>
    <property type="match status" value="1"/>
</dbReference>
<dbReference type="GO" id="GO:0004665">
    <property type="term" value="F:prephenate dehydrogenase (NADP+) activity"/>
    <property type="evidence" value="ECO:0007669"/>
    <property type="project" value="InterPro"/>
</dbReference>
<dbReference type="SUPFAM" id="SSF51735">
    <property type="entry name" value="NAD(P)-binding Rossmann-fold domains"/>
    <property type="match status" value="1"/>
</dbReference>
<sequence>MAIRDSSPVCVIGLGQIGGSVVKAAAEAGREVFGYVRSARTFDAARAAGFTVFGELESALKHAELRRAVIVVAVPLPATGGVFARIAAFGGSCVVTDVGSVKAPILAAAEEHGLGGRFVGGHPMAGSANSGWAAADAALFHGAAWVVSVDEAVTAAGFAEVARLALGLGAVVVPALAAEHDRAVARISHLPHLLAAVLANTGAAGGELALGLAAGSFRDGTRVAGSDPALAEAMCANNTAAVIEALDEALDALNAARTKLGLTGLPGPVVRSGRESRAAYDRIAAQRPVIAGVDLEEPDWRERLAEAGRRGAILRRL</sequence>
<evidence type="ECO:0000313" key="4">
    <source>
        <dbReference type="EMBL" id="ADG97024.1"/>
    </source>
</evidence>
<organism evidence="4 5">
    <name type="scientific">Segniliparus rotundus (strain ATCC BAA-972 / CDC 1076 / CIP 108378 / DSM 44985 / JCM 13578)</name>
    <dbReference type="NCBI Taxonomy" id="640132"/>
    <lineage>
        <taxon>Bacteria</taxon>
        <taxon>Bacillati</taxon>
        <taxon>Actinomycetota</taxon>
        <taxon>Actinomycetes</taxon>
        <taxon>Mycobacteriales</taxon>
        <taxon>Segniliparaceae</taxon>
        <taxon>Segniliparus</taxon>
    </lineage>
</organism>
<dbReference type="GO" id="GO:0008977">
    <property type="term" value="F:prephenate dehydrogenase (NAD+) activity"/>
    <property type="evidence" value="ECO:0007669"/>
    <property type="project" value="InterPro"/>
</dbReference>
<dbReference type="InterPro" id="IPR008927">
    <property type="entry name" value="6-PGluconate_DH-like_C_sf"/>
</dbReference>
<keyword evidence="5" id="KW-1185">Reference proteome</keyword>
<dbReference type="NCBIfam" id="NF005108">
    <property type="entry name" value="PRK06545.1-6"/>
    <property type="match status" value="1"/>
</dbReference>
<dbReference type="RefSeq" id="WP_013137480.1">
    <property type="nucleotide sequence ID" value="NC_014168.1"/>
</dbReference>
<proteinExistence type="inferred from homology"/>
<feature type="domain" description="Prephenate/arogenate dehydrogenase" evidence="3">
    <location>
        <begin position="7"/>
        <end position="291"/>
    </location>
</feature>
<dbReference type="EMBL" id="CP001958">
    <property type="protein sequence ID" value="ADG97024.1"/>
    <property type="molecule type" value="Genomic_DNA"/>
</dbReference>
<dbReference type="InterPro" id="IPR050812">
    <property type="entry name" value="Preph/Arog_dehydrog"/>
</dbReference>
<dbReference type="Pfam" id="PF20463">
    <property type="entry name" value="PDH_C"/>
    <property type="match status" value="1"/>
</dbReference>
<dbReference type="GO" id="GO:0070403">
    <property type="term" value="F:NAD+ binding"/>
    <property type="evidence" value="ECO:0007669"/>
    <property type="project" value="InterPro"/>
</dbReference>
<name>D6ZCI2_SEGRD</name>